<feature type="compositionally biased region" description="Pro residues" evidence="1">
    <location>
        <begin position="82"/>
        <end position="100"/>
    </location>
</feature>
<evidence type="ECO:0000256" key="1">
    <source>
        <dbReference type="SAM" id="MobiDB-lite"/>
    </source>
</evidence>
<dbReference type="Proteomes" id="UP000186817">
    <property type="component" value="Unassembled WGS sequence"/>
</dbReference>
<dbReference type="EMBL" id="LSRX01002226">
    <property type="protein sequence ID" value="OLP75877.1"/>
    <property type="molecule type" value="Genomic_DNA"/>
</dbReference>
<comment type="caution">
    <text evidence="2">The sequence shown here is derived from an EMBL/GenBank/DDBJ whole genome shotgun (WGS) entry which is preliminary data.</text>
</comment>
<evidence type="ECO:0000313" key="3">
    <source>
        <dbReference type="Proteomes" id="UP000186817"/>
    </source>
</evidence>
<name>A0A1Q9BYW7_SYMMI</name>
<evidence type="ECO:0000313" key="2">
    <source>
        <dbReference type="EMBL" id="OLP75877.1"/>
    </source>
</evidence>
<accession>A0A1Q9BYW7</accession>
<protein>
    <submittedName>
        <fullName evidence="2">Uncharacterized protein</fullName>
    </submittedName>
</protein>
<feature type="compositionally biased region" description="Pro residues" evidence="1">
    <location>
        <begin position="108"/>
        <end position="117"/>
    </location>
</feature>
<keyword evidence="3" id="KW-1185">Reference proteome</keyword>
<dbReference type="AlphaFoldDB" id="A0A1Q9BYW7"/>
<organism evidence="2 3">
    <name type="scientific">Symbiodinium microadriaticum</name>
    <name type="common">Dinoflagellate</name>
    <name type="synonym">Zooxanthella microadriatica</name>
    <dbReference type="NCBI Taxonomy" id="2951"/>
    <lineage>
        <taxon>Eukaryota</taxon>
        <taxon>Sar</taxon>
        <taxon>Alveolata</taxon>
        <taxon>Dinophyceae</taxon>
        <taxon>Suessiales</taxon>
        <taxon>Symbiodiniaceae</taxon>
        <taxon>Symbiodinium</taxon>
    </lineage>
</organism>
<gene>
    <name evidence="2" type="ORF">AK812_SmicGene44260</name>
</gene>
<feature type="region of interest" description="Disordered" evidence="1">
    <location>
        <begin position="70"/>
        <end position="129"/>
    </location>
</feature>
<reference evidence="2 3" key="1">
    <citation type="submission" date="2016-02" db="EMBL/GenBank/DDBJ databases">
        <title>Genome analysis of coral dinoflagellate symbionts highlights evolutionary adaptations to a symbiotic lifestyle.</title>
        <authorList>
            <person name="Aranda M."/>
            <person name="Li Y."/>
            <person name="Liew Y.J."/>
            <person name="Baumgarten S."/>
            <person name="Simakov O."/>
            <person name="Wilson M."/>
            <person name="Piel J."/>
            <person name="Ashoor H."/>
            <person name="Bougouffa S."/>
            <person name="Bajic V.B."/>
            <person name="Ryu T."/>
            <person name="Ravasi T."/>
            <person name="Bayer T."/>
            <person name="Micklem G."/>
            <person name="Kim H."/>
            <person name="Bhak J."/>
            <person name="Lajeunesse T.C."/>
            <person name="Voolstra C.R."/>
        </authorList>
    </citation>
    <scope>NUCLEOTIDE SEQUENCE [LARGE SCALE GENOMIC DNA]</scope>
    <source>
        <strain evidence="2 3">CCMP2467</strain>
    </source>
</reference>
<proteinExistence type="predicted"/>
<sequence>MPPKSIFPPRVSSRIMANHVFGAASTSSALPSARALIHDIEDSDVVSEADTIPDAVAVAAADELNISDSEETVPDAGDAELPPLPPPSVSPPAPALPVTPMPGTGAPGPAPAGPPPHDMNSLSSIARPGMKPGLPCDSCQEGEGVFRPGLYGRLFLGCTRYHADGCQGRAVGWRGVDFVLKPQPLNGPVAQMVSTTTSIISSAATPGSSLDATPASAPPAPLQQQVVVATPQDLQRDLLRGMAPAASAMAPPVADSPIIELDLNWLLRESLVKATLVKREDWPKLAALLQQRDIFKLAKLTNLEIRELEKKNKKQLAEPNLETTLLAQEAVRCASRGLPSSIALARLPDNTSSQASQESGPSREEVVDEAVNKLLRDKGLPLHYFRFVKAELEHRMKCRTCCSGKGVHDDLCSHAGNFINRTRKPDRKLWGEFKCFAQTQLEHKQQSARHFLAQYDKYSGLLQSTNDGSKRARRVLQNELASRSFREARQDVRALASSTEHLAFVHTLQAMLASMSGKLSDFF</sequence>